<dbReference type="SMR" id="A0A2I1F9K3"/>
<proteinExistence type="predicted"/>
<dbReference type="InterPro" id="IPR039935">
    <property type="entry name" value="YML079W-like"/>
</dbReference>
<feature type="chain" id="PRO_5014137773" description="DUF985 domain-containing protein" evidence="1">
    <location>
        <begin position="21"/>
        <end position="200"/>
    </location>
</feature>
<dbReference type="CDD" id="cd06121">
    <property type="entry name" value="cupin_YML079wp"/>
    <property type="match status" value="1"/>
</dbReference>
<dbReference type="EMBL" id="LLXH01000357">
    <property type="protein sequence ID" value="PKC68012.1"/>
    <property type="molecule type" value="Genomic_DNA"/>
</dbReference>
<evidence type="ECO:0000313" key="6">
    <source>
        <dbReference type="Proteomes" id="UP000232688"/>
    </source>
</evidence>
<dbReference type="InterPro" id="IPR014710">
    <property type="entry name" value="RmlC-like_jellyroll"/>
</dbReference>
<evidence type="ECO:0000313" key="8">
    <source>
        <dbReference type="Proteomes" id="UP000684084"/>
    </source>
</evidence>
<reference evidence="4 7" key="1">
    <citation type="submission" date="2016-04" db="EMBL/GenBank/DDBJ databases">
        <title>Genome analyses suggest a sexual origin of heterokaryosis in a supposedly ancient asexual fungus.</title>
        <authorList>
            <person name="Ropars J."/>
            <person name="Sedzielewska K."/>
            <person name="Noel J."/>
            <person name="Charron P."/>
            <person name="Farinelli L."/>
            <person name="Marton T."/>
            <person name="Kruger M."/>
            <person name="Pelin A."/>
            <person name="Brachmann A."/>
            <person name="Corradi N."/>
        </authorList>
    </citation>
    <scope>NUCLEOTIDE SEQUENCE [LARGE SCALE GENOMIC DNA]</scope>
    <source>
        <strain evidence="4 7">A5</strain>
    </source>
</reference>
<dbReference type="Pfam" id="PF06172">
    <property type="entry name" value="Cupin_5"/>
    <property type="match status" value="1"/>
</dbReference>
<dbReference type="Proteomes" id="UP000232688">
    <property type="component" value="Unassembled WGS sequence"/>
</dbReference>
<dbReference type="InterPro" id="IPR011051">
    <property type="entry name" value="RmlC_Cupin_sf"/>
</dbReference>
<dbReference type="PANTHER" id="PTHR33387">
    <property type="entry name" value="RMLC-LIKE JELLY ROLL FOLD PROTEIN"/>
    <property type="match status" value="1"/>
</dbReference>
<sequence>MKRNWILVVILSVMLSMVHAIPFHIHKRAQTISSQQLIEKLHLTPNPEGGYFVEFYRDKSVIKKVGLPDNFDGDRSFSTAIYYLLKGKEFSSFHRLRSDEGWHYYTGNTGVKIYEIRPDGELVVHNLGNDLVNGEIFAVVIEKGSWYGAELSDQSNDNFSLVGCTVAPGFENADFEMAKLESLSKQFPQHAEIIKKLTRE</sequence>
<dbReference type="VEuPathDB" id="FungiDB:RhiirA1_417373"/>
<evidence type="ECO:0000256" key="1">
    <source>
        <dbReference type="SAM" id="SignalP"/>
    </source>
</evidence>
<reference evidence="5 6" key="4">
    <citation type="submission" date="2017-10" db="EMBL/GenBank/DDBJ databases">
        <title>Genome analyses suggest a sexual origin of heterokaryosis in a supposedly ancient asexual fungus.</title>
        <authorList>
            <person name="Corradi N."/>
            <person name="Sedzielewska K."/>
            <person name="Noel J."/>
            <person name="Charron P."/>
            <person name="Farinelli L."/>
            <person name="Marton T."/>
            <person name="Kruger M."/>
            <person name="Pelin A."/>
            <person name="Brachmann A."/>
            <person name="Corradi N."/>
        </authorList>
    </citation>
    <scope>NUCLEOTIDE SEQUENCE [LARGE SCALE GENOMIC DNA]</scope>
    <source>
        <strain evidence="5 6">A1</strain>
    </source>
</reference>
<feature type="signal peptide" evidence="1">
    <location>
        <begin position="1"/>
        <end position="20"/>
    </location>
</feature>
<dbReference type="PANTHER" id="PTHR33387:SF3">
    <property type="entry name" value="DUF985 DOMAIN-CONTAINING PROTEIN"/>
    <property type="match status" value="1"/>
</dbReference>
<keyword evidence="1" id="KW-0732">Signal</keyword>
<evidence type="ECO:0000313" key="5">
    <source>
        <dbReference type="EMBL" id="PKC68012.1"/>
    </source>
</evidence>
<name>A0A2I1F9K3_9GLOM</name>
<accession>A0A2I1F9K3</accession>
<feature type="domain" description="DUF985" evidence="2">
    <location>
        <begin position="35"/>
        <end position="178"/>
    </location>
</feature>
<evidence type="ECO:0000313" key="4">
    <source>
        <dbReference type="EMBL" id="PKC03591.1"/>
    </source>
</evidence>
<dbReference type="InterPro" id="IPR009327">
    <property type="entry name" value="Cupin_DUF985"/>
</dbReference>
<dbReference type="Proteomes" id="UP000232722">
    <property type="component" value="Unassembled WGS sequence"/>
</dbReference>
<dbReference type="EMBL" id="CAGKOT010000016">
    <property type="protein sequence ID" value="CAB5361348.1"/>
    <property type="molecule type" value="Genomic_DNA"/>
</dbReference>
<dbReference type="Gene3D" id="2.60.120.10">
    <property type="entry name" value="Jelly Rolls"/>
    <property type="match status" value="1"/>
</dbReference>
<protein>
    <recommendedName>
        <fullName evidence="2">DUF985 domain-containing protein</fullName>
    </recommendedName>
</protein>
<evidence type="ECO:0000259" key="2">
    <source>
        <dbReference type="Pfam" id="PF06172"/>
    </source>
</evidence>
<organism evidence="3 8">
    <name type="scientific">Rhizophagus irregularis</name>
    <dbReference type="NCBI Taxonomy" id="588596"/>
    <lineage>
        <taxon>Eukaryota</taxon>
        <taxon>Fungi</taxon>
        <taxon>Fungi incertae sedis</taxon>
        <taxon>Mucoromycota</taxon>
        <taxon>Glomeromycotina</taxon>
        <taxon>Glomeromycetes</taxon>
        <taxon>Glomerales</taxon>
        <taxon>Glomeraceae</taxon>
        <taxon>Rhizophagus</taxon>
    </lineage>
</organism>
<reference evidence="4 7" key="2">
    <citation type="submission" date="2017-09" db="EMBL/GenBank/DDBJ databases">
        <title>Extensive intraspecific genome diversity in a model arbuscular mycorrhizal fungus.</title>
        <authorList>
            <person name="Chen E.C."/>
            <person name="Morin E."/>
            <person name="Beaudet D."/>
            <person name="Noel J."/>
            <person name="Ndikumana S."/>
            <person name="Charron P."/>
            <person name="St-Onge C."/>
            <person name="Giorgi J."/>
            <person name="Grigoriev I.V."/>
            <person name="Roux C."/>
            <person name="Martin F.M."/>
            <person name="Corradi N."/>
        </authorList>
    </citation>
    <scope>NUCLEOTIDE SEQUENCE [LARGE SCALE GENOMIC DNA]</scope>
    <source>
        <strain evidence="4 7">A5</strain>
    </source>
</reference>
<dbReference type="OrthoDB" id="6614653at2759"/>
<evidence type="ECO:0000313" key="7">
    <source>
        <dbReference type="Proteomes" id="UP000232722"/>
    </source>
</evidence>
<gene>
    <name evidence="3" type="ORF">CHRIB12_LOCUS8645</name>
    <name evidence="5" type="ORF">RhiirA1_417373</name>
    <name evidence="4" type="ORF">RhiirA5_363083</name>
</gene>
<dbReference type="SUPFAM" id="SSF51182">
    <property type="entry name" value="RmlC-like cupins"/>
    <property type="match status" value="1"/>
</dbReference>
<dbReference type="Proteomes" id="UP000684084">
    <property type="component" value="Unassembled WGS sequence"/>
</dbReference>
<comment type="caution">
    <text evidence="3">The sequence shown here is derived from an EMBL/GenBank/DDBJ whole genome shotgun (WGS) entry which is preliminary data.</text>
</comment>
<reference evidence="5 6" key="3">
    <citation type="submission" date="2017-10" db="EMBL/GenBank/DDBJ databases">
        <title>Extensive intraspecific genome diversity in a model arbuscular mycorrhizal fungus.</title>
        <authorList>
            <person name="Chen E.C.H."/>
            <person name="Morin E."/>
            <person name="Baudet D."/>
            <person name="Noel J."/>
            <person name="Ndikumana S."/>
            <person name="Charron P."/>
            <person name="St-Onge C."/>
            <person name="Giorgi J."/>
            <person name="Grigoriev I.V."/>
            <person name="Roux C."/>
            <person name="Martin F.M."/>
            <person name="Corradi N."/>
        </authorList>
    </citation>
    <scope>NUCLEOTIDE SEQUENCE [LARGE SCALE GENOMIC DNA]</scope>
    <source>
        <strain evidence="5 6">A1</strain>
    </source>
</reference>
<dbReference type="VEuPathDB" id="FungiDB:FUN_020056"/>
<dbReference type="VEuPathDB" id="FungiDB:RhiirFUN_018986"/>
<dbReference type="EMBL" id="LLXJ01001158">
    <property type="protein sequence ID" value="PKC03591.1"/>
    <property type="molecule type" value="Genomic_DNA"/>
</dbReference>
<reference evidence="3" key="5">
    <citation type="submission" date="2020-05" db="EMBL/GenBank/DDBJ databases">
        <authorList>
            <person name="Rincon C."/>
            <person name="Sanders R I."/>
            <person name="Robbins C."/>
            <person name="Chaturvedi A."/>
        </authorList>
    </citation>
    <scope>NUCLEOTIDE SEQUENCE</scope>
    <source>
        <strain evidence="3">CHB12</strain>
    </source>
</reference>
<dbReference type="AlphaFoldDB" id="A0A2I1F9K3"/>
<evidence type="ECO:0000313" key="3">
    <source>
        <dbReference type="EMBL" id="CAB5361348.1"/>
    </source>
</evidence>